<feature type="compositionally biased region" description="Polar residues" evidence="2">
    <location>
        <begin position="212"/>
        <end position="223"/>
    </location>
</feature>
<dbReference type="EMBL" id="JAYWIO010000002">
    <property type="protein sequence ID" value="KAK7281805.1"/>
    <property type="molecule type" value="Genomic_DNA"/>
</dbReference>
<feature type="coiled-coil region" evidence="1">
    <location>
        <begin position="72"/>
        <end position="111"/>
    </location>
</feature>
<proteinExistence type="predicted"/>
<keyword evidence="4" id="KW-1185">Reference proteome</keyword>
<sequence>MATKQAEKDIQCEHGTPTTPHVMRITDTRYATMLGLCQLVRCHTCACCTKFGQFNWFRGLPNCWLQVNDVTTESMQKAIQDLSSRLDYLEKENLELKTQLLAEQLQSTTKEFLPNLFPQKRETNNNISGSKLNSIVSEVIQRSQNPIAQICQLEGSTKERAIAVDAIVGFTRFADEVPQVVIDEYTTPRIGTRTKTSKGKERVDGSFLPCTPKSSNSGPNQTGIRIGLGSRSQKSSSIVRQLFQSTPPPEVRPVKRPRTEESNKYRQFNPYINGSPSQALSPVIRAADPNGKFDCIIPKNGLRSEQLFNCNGFVLTRDKFRCFLPGNEITQELDVLRNQTDAYILNKYSEDWRPHTRDLETHKVCWMDTNSMTGLGMSRLTDIEKLDMKRYTFPLCNMELKDLSVVQCQGVPNCGNSMLSALYVLEWLSMENWFRSWPYGNVVTDICKFIDEDVARMNAMLTLLMSNINEEGSKIQKLAERMFANLKKRKSPTAVAN</sequence>
<protein>
    <submittedName>
        <fullName evidence="3">Uncharacterized protein</fullName>
    </submittedName>
</protein>
<organism evidence="3 4">
    <name type="scientific">Crotalaria pallida</name>
    <name type="common">Smooth rattlebox</name>
    <name type="synonym">Crotalaria striata</name>
    <dbReference type="NCBI Taxonomy" id="3830"/>
    <lineage>
        <taxon>Eukaryota</taxon>
        <taxon>Viridiplantae</taxon>
        <taxon>Streptophyta</taxon>
        <taxon>Embryophyta</taxon>
        <taxon>Tracheophyta</taxon>
        <taxon>Spermatophyta</taxon>
        <taxon>Magnoliopsida</taxon>
        <taxon>eudicotyledons</taxon>
        <taxon>Gunneridae</taxon>
        <taxon>Pentapetalae</taxon>
        <taxon>rosids</taxon>
        <taxon>fabids</taxon>
        <taxon>Fabales</taxon>
        <taxon>Fabaceae</taxon>
        <taxon>Papilionoideae</taxon>
        <taxon>50 kb inversion clade</taxon>
        <taxon>genistoids sensu lato</taxon>
        <taxon>core genistoids</taxon>
        <taxon>Crotalarieae</taxon>
        <taxon>Crotalaria</taxon>
    </lineage>
</organism>
<evidence type="ECO:0000256" key="1">
    <source>
        <dbReference type="SAM" id="Coils"/>
    </source>
</evidence>
<accession>A0AAN9FYN2</accession>
<feature type="region of interest" description="Disordered" evidence="2">
    <location>
        <begin position="192"/>
        <end position="260"/>
    </location>
</feature>
<gene>
    <name evidence="3" type="ORF">RIF29_10094</name>
</gene>
<feature type="compositionally biased region" description="Polar residues" evidence="2">
    <location>
        <begin position="230"/>
        <end position="245"/>
    </location>
</feature>
<name>A0AAN9FYN2_CROPI</name>
<evidence type="ECO:0000313" key="3">
    <source>
        <dbReference type="EMBL" id="KAK7281805.1"/>
    </source>
</evidence>
<reference evidence="3 4" key="1">
    <citation type="submission" date="2024-01" db="EMBL/GenBank/DDBJ databases">
        <title>The genomes of 5 underutilized Papilionoideae crops provide insights into root nodulation and disease resistanc.</title>
        <authorList>
            <person name="Yuan L."/>
        </authorList>
    </citation>
    <scope>NUCLEOTIDE SEQUENCE [LARGE SCALE GENOMIC DNA]</scope>
    <source>
        <strain evidence="3">ZHUSHIDOU_FW_LH</strain>
        <tissue evidence="3">Leaf</tissue>
    </source>
</reference>
<evidence type="ECO:0000313" key="4">
    <source>
        <dbReference type="Proteomes" id="UP001372338"/>
    </source>
</evidence>
<comment type="caution">
    <text evidence="3">The sequence shown here is derived from an EMBL/GenBank/DDBJ whole genome shotgun (WGS) entry which is preliminary data.</text>
</comment>
<dbReference type="Proteomes" id="UP001372338">
    <property type="component" value="Unassembled WGS sequence"/>
</dbReference>
<dbReference type="AlphaFoldDB" id="A0AAN9FYN2"/>
<evidence type="ECO:0000256" key="2">
    <source>
        <dbReference type="SAM" id="MobiDB-lite"/>
    </source>
</evidence>
<keyword evidence="1" id="KW-0175">Coiled coil</keyword>